<dbReference type="EC" id="3.1.-.-" evidence="17"/>
<evidence type="ECO:0000256" key="13">
    <source>
        <dbReference type="ARBA" id="ARBA00022881"/>
    </source>
</evidence>
<dbReference type="InterPro" id="IPR008918">
    <property type="entry name" value="HhH2"/>
</dbReference>
<keyword evidence="11 17" id="KW-0269">Exonuclease</keyword>
<dbReference type="Gene3D" id="3.40.50.1010">
    <property type="entry name" value="5'-nuclease"/>
    <property type="match status" value="1"/>
</dbReference>
<evidence type="ECO:0000313" key="22">
    <source>
        <dbReference type="Proteomes" id="UP001458880"/>
    </source>
</evidence>
<evidence type="ECO:0000313" key="21">
    <source>
        <dbReference type="EMBL" id="KAK9723146.1"/>
    </source>
</evidence>
<dbReference type="CDD" id="cd09857">
    <property type="entry name" value="PIN_EXO1"/>
    <property type="match status" value="1"/>
</dbReference>
<keyword evidence="15 17" id="KW-0234">DNA repair</keyword>
<reference evidence="21 22" key="1">
    <citation type="journal article" date="2024" name="BMC Genomics">
        <title>De novo assembly and annotation of Popillia japonica's genome with initial clues to its potential as an invasive pest.</title>
        <authorList>
            <person name="Cucini C."/>
            <person name="Boschi S."/>
            <person name="Funari R."/>
            <person name="Cardaioli E."/>
            <person name="Iannotti N."/>
            <person name="Marturano G."/>
            <person name="Paoli F."/>
            <person name="Bruttini M."/>
            <person name="Carapelli A."/>
            <person name="Frati F."/>
            <person name="Nardi F."/>
        </authorList>
    </citation>
    <scope>NUCLEOTIDE SEQUENCE [LARGE SCALE GENOMIC DNA]</scope>
    <source>
        <strain evidence="21">DMR45628</strain>
    </source>
</reference>
<dbReference type="GO" id="GO:0006310">
    <property type="term" value="P:DNA recombination"/>
    <property type="evidence" value="ECO:0007669"/>
    <property type="project" value="TreeGrafter"/>
</dbReference>
<keyword evidence="13 17" id="KW-0267">Excision nuclease</keyword>
<keyword evidence="7" id="KW-0255">Endonuclease</keyword>
<dbReference type="GO" id="GO:0046872">
    <property type="term" value="F:metal ion binding"/>
    <property type="evidence" value="ECO:0007669"/>
    <property type="project" value="UniProtKB-UniRule"/>
</dbReference>
<keyword evidence="14 17" id="KW-0238">DNA-binding</keyword>
<dbReference type="PANTHER" id="PTHR11081">
    <property type="entry name" value="FLAP ENDONUCLEASE FAMILY MEMBER"/>
    <property type="match status" value="1"/>
</dbReference>
<protein>
    <recommendedName>
        <fullName evidence="3 17">Exonuclease 1</fullName>
        <ecNumber evidence="17">3.1.-.-</ecNumber>
    </recommendedName>
</protein>
<evidence type="ECO:0000256" key="2">
    <source>
        <dbReference type="ARBA" id="ARBA00010563"/>
    </source>
</evidence>
<dbReference type="PROSITE" id="PS00842">
    <property type="entry name" value="XPG_2"/>
    <property type="match status" value="1"/>
</dbReference>
<dbReference type="Pfam" id="PF00867">
    <property type="entry name" value="XPG_I"/>
    <property type="match status" value="1"/>
</dbReference>
<dbReference type="EMBL" id="JASPKY010000182">
    <property type="protein sequence ID" value="KAK9723146.1"/>
    <property type="molecule type" value="Genomic_DNA"/>
</dbReference>
<evidence type="ECO:0000256" key="17">
    <source>
        <dbReference type="RuleBase" id="RU910737"/>
    </source>
</evidence>
<evidence type="ECO:0000256" key="14">
    <source>
        <dbReference type="ARBA" id="ARBA00023125"/>
    </source>
</evidence>
<evidence type="ECO:0000256" key="3">
    <source>
        <dbReference type="ARBA" id="ARBA00020324"/>
    </source>
</evidence>
<evidence type="ECO:0000256" key="18">
    <source>
        <dbReference type="SAM" id="MobiDB-lite"/>
    </source>
</evidence>
<evidence type="ECO:0000256" key="9">
    <source>
        <dbReference type="ARBA" id="ARBA00022769"/>
    </source>
</evidence>
<keyword evidence="6 17" id="KW-0479">Metal-binding</keyword>
<keyword evidence="10 17" id="KW-0378">Hydrolase</keyword>
<dbReference type="InterPro" id="IPR044752">
    <property type="entry name" value="PIN-like_EXO1"/>
</dbReference>
<evidence type="ECO:0000256" key="11">
    <source>
        <dbReference type="ARBA" id="ARBA00022839"/>
    </source>
</evidence>
<comment type="subcellular location">
    <subcellularLocation>
        <location evidence="1 17">Nucleus</location>
    </subcellularLocation>
</comment>
<dbReference type="PANTHER" id="PTHR11081:SF8">
    <property type="entry name" value="EXONUCLEASE 1"/>
    <property type="match status" value="1"/>
</dbReference>
<dbReference type="SMART" id="SM00279">
    <property type="entry name" value="HhH2"/>
    <property type="match status" value="1"/>
</dbReference>
<evidence type="ECO:0000259" key="19">
    <source>
        <dbReference type="SMART" id="SM00484"/>
    </source>
</evidence>
<dbReference type="InterPro" id="IPR037315">
    <property type="entry name" value="EXO1_H3TH"/>
</dbReference>
<comment type="function">
    <text evidence="17">5'-&gt;3' double-stranded DNA exonuclease which may also possess a cryptic 3'-&gt;5' double-stranded DNA exonuclease activity. Functions in DNA mismatch repair.</text>
</comment>
<keyword evidence="16 17" id="KW-0539">Nucleus</keyword>
<dbReference type="GO" id="GO:0035312">
    <property type="term" value="F:5'-3' DNA exonuclease activity"/>
    <property type="evidence" value="ECO:0007669"/>
    <property type="project" value="UniProtKB-UniRule"/>
</dbReference>
<keyword evidence="22" id="KW-1185">Reference proteome</keyword>
<dbReference type="InterPro" id="IPR006085">
    <property type="entry name" value="XPG_DNA_repair_N"/>
</dbReference>
<feature type="domain" description="XPG N-terminal" evidence="20">
    <location>
        <begin position="1"/>
        <end position="99"/>
    </location>
</feature>
<comment type="similarity">
    <text evidence="2 17">Belongs to the XPG/RAD2 endonuclease family. EXO1 subfamily.</text>
</comment>
<dbReference type="PRINTS" id="PR00853">
    <property type="entry name" value="XPGRADSUPER"/>
</dbReference>
<evidence type="ECO:0000256" key="5">
    <source>
        <dbReference type="ARBA" id="ARBA00022722"/>
    </source>
</evidence>
<evidence type="ECO:0000256" key="15">
    <source>
        <dbReference type="ARBA" id="ARBA00023204"/>
    </source>
</evidence>
<feature type="region of interest" description="Disordered" evidence="18">
    <location>
        <begin position="585"/>
        <end position="627"/>
    </location>
</feature>
<feature type="region of interest" description="Disordered" evidence="18">
    <location>
        <begin position="892"/>
        <end position="912"/>
    </location>
</feature>
<sequence length="930" mass="105275">MGITGLLPFLERASRSCHIAEFRGSTVAVDSYSWLHKGVFGCAEKLIRGEDTQAYVQYCIKYIRMLRSYDITPIMVFDGKHLPAKKATEEARREKRKLAKRKAAELLRLGRVDEARSQMKLAIDVTHKMASALIKECRKLGIDCIVAPYEADAQLAYLSLKKIVRLVITEDSDLLLFGCSEIFVKMDIHGSGTLVDATKINNCMKLRHNSYNFNKFRYMCILSGCDYLASLPGIGLKKGLKFVNLTANPNIYDVLSKLPSYLKLSNLVVSDEYKLAFMIADATFQHQIIYDPIKRKLRPLTDPQRAGTKPEYCVNAGRFFDEDLAYQIALGNVDPLTNLKCDNWCPDKAGVAFSSIWSRNYQKPCSIARKLPKLEAPPTRNLKVNMETDEEEQTEFDLKLDEVMEMYKVTAQTSRKRTIEIDVESTQTEPGPSTQTVNIPFKKVKQISKFHNTVIDTEQTCSSKFFPISPARSPPINIEESPMSAPKPGTGFSFEKYADPSLMLASETKHVFTEYNFERFAASKRQPPIIAPTPIKPVFTEFNFKKYVAPAKKPSLTLPSEPNLEKSDKKPKMVVDIKENILLAPARNSPRCPTHKKSDESQQQSEIETIVIDSDKSSQGFDSDVDRKSGNRFDKFATYNKDFFSKLRPVVTIASDSSEEELPEKVKKAVLMKGIRSALPGWNSGDSESTEENNNQVVIPDLIKKDADSPPEFISDPNVHREEIVEDSFEKEIDSLEEGQTSYVTEREIKPEQDNPPAVVQEDGSGSEKTYEDLPKLIRVIGDLENLVEPEGAELLDAIGEDETFDRHCFDSYKAFDEDLLPEGFPNFYNDKKDDDCDKLFPWNFEEDGVETSGRITSFHGDGNGSSSSEEAAVDITHEKLRRFHSKKSPIVTRSSRSRVRRKKQLSLRSRVRRKKQLSLTSMFTTMNKN</sequence>
<evidence type="ECO:0000256" key="6">
    <source>
        <dbReference type="ARBA" id="ARBA00022723"/>
    </source>
</evidence>
<dbReference type="InterPro" id="IPR029060">
    <property type="entry name" value="PIN-like_dom_sf"/>
</dbReference>
<evidence type="ECO:0000256" key="1">
    <source>
        <dbReference type="ARBA" id="ARBA00004123"/>
    </source>
</evidence>
<dbReference type="AlphaFoldDB" id="A0AAW1KRX6"/>
<feature type="compositionally biased region" description="Basic residues" evidence="18">
    <location>
        <begin position="896"/>
        <end position="912"/>
    </location>
</feature>
<dbReference type="InterPro" id="IPR006084">
    <property type="entry name" value="XPG/Rad2"/>
</dbReference>
<dbReference type="GO" id="GO:0005634">
    <property type="term" value="C:nucleus"/>
    <property type="evidence" value="ECO:0007669"/>
    <property type="project" value="UniProtKB-SubCell"/>
</dbReference>
<evidence type="ECO:0000256" key="7">
    <source>
        <dbReference type="ARBA" id="ARBA00022759"/>
    </source>
</evidence>
<dbReference type="InterPro" id="IPR006086">
    <property type="entry name" value="XPG-I_dom"/>
</dbReference>
<proteinExistence type="inferred from homology"/>
<evidence type="ECO:0000256" key="12">
    <source>
        <dbReference type="ARBA" id="ARBA00022842"/>
    </source>
</evidence>
<dbReference type="Gene3D" id="1.10.150.20">
    <property type="entry name" value="5' to 3' exonuclease, C-terminal subdomain"/>
    <property type="match status" value="1"/>
</dbReference>
<evidence type="ECO:0000256" key="16">
    <source>
        <dbReference type="ARBA" id="ARBA00023242"/>
    </source>
</evidence>
<keyword evidence="9 17" id="KW-0228">DNA excision</keyword>
<accession>A0AAW1KRX6</accession>
<dbReference type="FunFam" id="1.10.150.20:FF:000011">
    <property type="entry name" value="exonuclease 1"/>
    <property type="match status" value="1"/>
</dbReference>
<keyword evidence="8 17" id="KW-0227">DNA damage</keyword>
<dbReference type="Proteomes" id="UP001458880">
    <property type="component" value="Unassembled WGS sequence"/>
</dbReference>
<comment type="cofactor">
    <cofactor evidence="17">
        <name>Mg(2+)</name>
        <dbReference type="ChEBI" id="CHEBI:18420"/>
    </cofactor>
    <text evidence="17">Binds 2 magnesium ions per subunit. They probably participate in the reaction catalyzed by the enzyme. May bind an additional third magnesium ion after substrate binding.</text>
</comment>
<dbReference type="InterPro" id="IPR019974">
    <property type="entry name" value="XPG_CS"/>
</dbReference>
<evidence type="ECO:0000256" key="8">
    <source>
        <dbReference type="ARBA" id="ARBA00022763"/>
    </source>
</evidence>
<dbReference type="SMART" id="SM00485">
    <property type="entry name" value="XPGN"/>
    <property type="match status" value="1"/>
</dbReference>
<dbReference type="GO" id="GO:0003677">
    <property type="term" value="F:DNA binding"/>
    <property type="evidence" value="ECO:0007669"/>
    <property type="project" value="UniProtKB-UniRule"/>
</dbReference>
<evidence type="ECO:0000256" key="10">
    <source>
        <dbReference type="ARBA" id="ARBA00022801"/>
    </source>
</evidence>
<dbReference type="SUPFAM" id="SSF47807">
    <property type="entry name" value="5' to 3' exonuclease, C-terminal subdomain"/>
    <property type="match status" value="1"/>
</dbReference>
<keyword evidence="4" id="KW-0597">Phosphoprotein</keyword>
<dbReference type="GO" id="GO:0017108">
    <property type="term" value="F:5'-flap endonuclease activity"/>
    <property type="evidence" value="ECO:0007669"/>
    <property type="project" value="TreeGrafter"/>
</dbReference>
<evidence type="ECO:0000256" key="4">
    <source>
        <dbReference type="ARBA" id="ARBA00022553"/>
    </source>
</evidence>
<dbReference type="GO" id="GO:0006298">
    <property type="term" value="P:mismatch repair"/>
    <property type="evidence" value="ECO:0007669"/>
    <property type="project" value="TreeGrafter"/>
</dbReference>
<keyword evidence="5 17" id="KW-0540">Nuclease</keyword>
<dbReference type="SMART" id="SM00484">
    <property type="entry name" value="XPGI"/>
    <property type="match status" value="1"/>
</dbReference>
<evidence type="ECO:0000259" key="20">
    <source>
        <dbReference type="SMART" id="SM00485"/>
    </source>
</evidence>
<organism evidence="21 22">
    <name type="scientific">Popillia japonica</name>
    <name type="common">Japanese beetle</name>
    <dbReference type="NCBI Taxonomy" id="7064"/>
    <lineage>
        <taxon>Eukaryota</taxon>
        <taxon>Metazoa</taxon>
        <taxon>Ecdysozoa</taxon>
        <taxon>Arthropoda</taxon>
        <taxon>Hexapoda</taxon>
        <taxon>Insecta</taxon>
        <taxon>Pterygota</taxon>
        <taxon>Neoptera</taxon>
        <taxon>Endopterygota</taxon>
        <taxon>Coleoptera</taxon>
        <taxon>Polyphaga</taxon>
        <taxon>Scarabaeiformia</taxon>
        <taxon>Scarabaeidae</taxon>
        <taxon>Rutelinae</taxon>
        <taxon>Popillia</taxon>
    </lineage>
</organism>
<dbReference type="SUPFAM" id="SSF88723">
    <property type="entry name" value="PIN domain-like"/>
    <property type="match status" value="1"/>
</dbReference>
<name>A0AAW1KRX6_POPJA</name>
<dbReference type="CDD" id="cd09908">
    <property type="entry name" value="H3TH_EXO1"/>
    <property type="match status" value="1"/>
</dbReference>
<keyword evidence="12 17" id="KW-0460">Magnesium</keyword>
<dbReference type="InterPro" id="IPR036279">
    <property type="entry name" value="5-3_exonuclease_C_sf"/>
</dbReference>
<dbReference type="Pfam" id="PF00752">
    <property type="entry name" value="XPG_N"/>
    <property type="match status" value="1"/>
</dbReference>
<feature type="domain" description="XPG-I" evidence="19">
    <location>
        <begin position="138"/>
        <end position="208"/>
    </location>
</feature>
<feature type="region of interest" description="Disordered" evidence="18">
    <location>
        <begin position="747"/>
        <end position="770"/>
    </location>
</feature>
<gene>
    <name evidence="21" type="ORF">QE152_g19329</name>
</gene>
<comment type="caution">
    <text evidence="21">The sequence shown here is derived from an EMBL/GenBank/DDBJ whole genome shotgun (WGS) entry which is preliminary data.</text>
</comment>
<dbReference type="FunFam" id="3.40.50.1010:FF:000002">
    <property type="entry name" value="Exonuclease 1, putative"/>
    <property type="match status" value="1"/>
</dbReference>